<dbReference type="GO" id="GO:0020037">
    <property type="term" value="F:heme binding"/>
    <property type="evidence" value="ECO:0007669"/>
    <property type="project" value="InterPro"/>
</dbReference>
<sequence length="183" mass="19853">MKCATNHSMKRIAVLLTALAVPSAALAWPWSQDMMNQPSIKPQEGVMTPFPARSVPVMGIPTKVANREESRDLVNPVVANAASLKEGRTLYRIYCAACHGLTGKAESPVASKIGAIDLTEDYVQQSMTEGWLWGTITFGSYVMPAYGVVGEQGGSNDLTVEERWHVVNYLKNGLVKESQVAAK</sequence>
<keyword evidence="2" id="KW-0479">Metal-binding</keyword>
<dbReference type="InterPro" id="IPR009056">
    <property type="entry name" value="Cyt_c-like_dom"/>
</dbReference>
<dbReference type="GO" id="GO:0009055">
    <property type="term" value="F:electron transfer activity"/>
    <property type="evidence" value="ECO:0007669"/>
    <property type="project" value="InterPro"/>
</dbReference>
<evidence type="ECO:0000256" key="1">
    <source>
        <dbReference type="ARBA" id="ARBA00022617"/>
    </source>
</evidence>
<dbReference type="Pfam" id="PF13442">
    <property type="entry name" value="Cytochrome_CBB3"/>
    <property type="match status" value="1"/>
</dbReference>
<dbReference type="GO" id="GO:0046872">
    <property type="term" value="F:metal ion binding"/>
    <property type="evidence" value="ECO:0007669"/>
    <property type="project" value="UniProtKB-KW"/>
</dbReference>
<evidence type="ECO:0000256" key="2">
    <source>
        <dbReference type="ARBA" id="ARBA00022723"/>
    </source>
</evidence>
<gene>
    <name evidence="5" type="ORF">MNBD_GAMMA19-2007</name>
</gene>
<evidence type="ECO:0000259" key="4">
    <source>
        <dbReference type="PROSITE" id="PS51007"/>
    </source>
</evidence>
<accession>A0A3B1BHH8</accession>
<evidence type="ECO:0000313" key="5">
    <source>
        <dbReference type="EMBL" id="VAX05625.1"/>
    </source>
</evidence>
<reference evidence="5" key="1">
    <citation type="submission" date="2018-06" db="EMBL/GenBank/DDBJ databases">
        <authorList>
            <person name="Zhirakovskaya E."/>
        </authorList>
    </citation>
    <scope>NUCLEOTIDE SEQUENCE</scope>
</reference>
<dbReference type="Gene3D" id="1.10.760.10">
    <property type="entry name" value="Cytochrome c-like domain"/>
    <property type="match status" value="1"/>
</dbReference>
<dbReference type="AlphaFoldDB" id="A0A3B1BHH8"/>
<organism evidence="5">
    <name type="scientific">hydrothermal vent metagenome</name>
    <dbReference type="NCBI Taxonomy" id="652676"/>
    <lineage>
        <taxon>unclassified sequences</taxon>
        <taxon>metagenomes</taxon>
        <taxon>ecological metagenomes</taxon>
    </lineage>
</organism>
<evidence type="ECO:0000256" key="3">
    <source>
        <dbReference type="ARBA" id="ARBA00023004"/>
    </source>
</evidence>
<dbReference type="SUPFAM" id="SSF46626">
    <property type="entry name" value="Cytochrome c"/>
    <property type="match status" value="1"/>
</dbReference>
<feature type="domain" description="Cytochrome c" evidence="4">
    <location>
        <begin position="82"/>
        <end position="174"/>
    </location>
</feature>
<keyword evidence="3" id="KW-0408">Iron</keyword>
<keyword evidence="1" id="KW-0349">Heme</keyword>
<dbReference type="InterPro" id="IPR036909">
    <property type="entry name" value="Cyt_c-like_dom_sf"/>
</dbReference>
<name>A0A3B1BHH8_9ZZZZ</name>
<dbReference type="EMBL" id="UOFV01000543">
    <property type="protein sequence ID" value="VAX05625.1"/>
    <property type="molecule type" value="Genomic_DNA"/>
</dbReference>
<dbReference type="PROSITE" id="PS51007">
    <property type="entry name" value="CYTC"/>
    <property type="match status" value="1"/>
</dbReference>
<protein>
    <recommendedName>
        <fullName evidence="4">Cytochrome c domain-containing protein</fullName>
    </recommendedName>
</protein>
<proteinExistence type="predicted"/>